<comment type="subcellular location">
    <subcellularLocation>
        <location evidence="1">Cytoplasm</location>
    </subcellularLocation>
</comment>
<dbReference type="Proteomes" id="UP000030765">
    <property type="component" value="Unassembled WGS sequence"/>
</dbReference>
<dbReference type="GO" id="GO:0005525">
    <property type="term" value="F:GTP binding"/>
    <property type="evidence" value="ECO:0007669"/>
    <property type="project" value="UniProtKB-KW"/>
</dbReference>
<dbReference type="VEuPathDB" id="VectorBase:ASIS010755"/>
<dbReference type="InterPro" id="IPR027417">
    <property type="entry name" value="P-loop_NTPase"/>
</dbReference>
<evidence type="ECO:0000256" key="3">
    <source>
        <dbReference type="ARBA" id="ARBA00022553"/>
    </source>
</evidence>
<reference evidence="12 14" key="1">
    <citation type="journal article" date="2014" name="BMC Genomics">
        <title>Genome sequence of Anopheles sinensis provides insight into genetics basis of mosquito competence for malaria parasites.</title>
        <authorList>
            <person name="Zhou D."/>
            <person name="Zhang D."/>
            <person name="Ding G."/>
            <person name="Shi L."/>
            <person name="Hou Q."/>
            <person name="Ye Y."/>
            <person name="Xu Y."/>
            <person name="Zhou H."/>
            <person name="Xiong C."/>
            <person name="Li S."/>
            <person name="Yu J."/>
            <person name="Hong S."/>
            <person name="Yu X."/>
            <person name="Zou P."/>
            <person name="Chen C."/>
            <person name="Chang X."/>
            <person name="Wang W."/>
            <person name="Lv Y."/>
            <person name="Sun Y."/>
            <person name="Ma L."/>
            <person name="Shen B."/>
            <person name="Zhu C."/>
        </authorList>
    </citation>
    <scope>NUCLEOTIDE SEQUENCE [LARGE SCALE GENOMIC DNA]</scope>
</reference>
<dbReference type="InterPro" id="IPR009000">
    <property type="entry name" value="Transl_B-barrel_sf"/>
</dbReference>
<dbReference type="GO" id="GO:0000184">
    <property type="term" value="P:nuclear-transcribed mRNA catabolic process, nonsense-mediated decay"/>
    <property type="evidence" value="ECO:0007669"/>
    <property type="project" value="UniProtKB-KW"/>
</dbReference>
<keyword evidence="5" id="KW-0378">Hydrolase</keyword>
<comment type="similarity">
    <text evidence="2">Belongs to the TRAFAC class translation factor GTPase superfamily. Classic translation factor GTPase family. EF-Tu/EF-1A subfamily.</text>
</comment>
<evidence type="ECO:0000256" key="5">
    <source>
        <dbReference type="ARBA" id="ARBA00022801"/>
    </source>
</evidence>
<dbReference type="InterPro" id="IPR004161">
    <property type="entry name" value="EFTu-like_2"/>
</dbReference>
<evidence type="ECO:0000259" key="11">
    <source>
        <dbReference type="PROSITE" id="PS51722"/>
    </source>
</evidence>
<dbReference type="EMBL" id="ATLV01014581">
    <property type="status" value="NOT_ANNOTATED_CDS"/>
    <property type="molecule type" value="Genomic_DNA"/>
</dbReference>
<dbReference type="OrthoDB" id="342024at2759"/>
<keyword evidence="3" id="KW-0597">Phosphoprotein</keyword>
<feature type="compositionally biased region" description="Basic and acidic residues" evidence="10">
    <location>
        <begin position="67"/>
        <end position="76"/>
    </location>
</feature>
<feature type="region of interest" description="Disordered" evidence="10">
    <location>
        <begin position="1"/>
        <end position="76"/>
    </location>
</feature>
<name>A0A084VM72_ANOSI</name>
<feature type="domain" description="Tr-type G" evidence="11">
    <location>
        <begin position="76"/>
        <end position="302"/>
    </location>
</feature>
<dbReference type="EMBL" id="KE524975">
    <property type="protein sequence ID" value="KFB39066.1"/>
    <property type="molecule type" value="Genomic_DNA"/>
</dbReference>
<comment type="catalytic activity">
    <reaction evidence="9">
        <text>GTP + H2O = GDP + phosphate + H(+)</text>
        <dbReference type="Rhea" id="RHEA:19669"/>
        <dbReference type="ChEBI" id="CHEBI:15377"/>
        <dbReference type="ChEBI" id="CHEBI:15378"/>
        <dbReference type="ChEBI" id="CHEBI:37565"/>
        <dbReference type="ChEBI" id="CHEBI:43474"/>
        <dbReference type="ChEBI" id="CHEBI:58189"/>
    </reaction>
    <physiologicalReaction direction="left-to-right" evidence="9">
        <dbReference type="Rhea" id="RHEA:19670"/>
    </physiologicalReaction>
</comment>
<keyword evidence="8" id="KW-0866">Nonsense-mediated mRNA decay</keyword>
<dbReference type="InterPro" id="IPR050100">
    <property type="entry name" value="TRAFAC_GTPase_members"/>
</dbReference>
<evidence type="ECO:0000313" key="13">
    <source>
        <dbReference type="EnsemblMetazoa" id="ASIC006389-PA"/>
    </source>
</evidence>
<protein>
    <submittedName>
        <fullName evidence="12">AGAP009310-PA-like protein</fullName>
    </submittedName>
</protein>
<dbReference type="PRINTS" id="PR00315">
    <property type="entry name" value="ELONGATNFCT"/>
</dbReference>
<dbReference type="FunFam" id="2.40.30.10:FF:000024">
    <property type="entry name" value="Eukaryotic peptide chain release factor GTP-binding subunit ERF3A"/>
    <property type="match status" value="1"/>
</dbReference>
<dbReference type="VEuPathDB" id="VectorBase:ASIC006389"/>
<dbReference type="EnsemblMetazoa" id="ASIC006389-RA">
    <property type="protein sequence ID" value="ASIC006389-PA"/>
    <property type="gene ID" value="ASIC006389"/>
</dbReference>
<dbReference type="CDD" id="cd03704">
    <property type="entry name" value="eRF3_C_III"/>
    <property type="match status" value="1"/>
</dbReference>
<evidence type="ECO:0000256" key="1">
    <source>
        <dbReference type="ARBA" id="ARBA00004496"/>
    </source>
</evidence>
<dbReference type="PROSITE" id="PS51722">
    <property type="entry name" value="G_TR_2"/>
    <property type="match status" value="1"/>
</dbReference>
<gene>
    <name evidence="12" type="ORF">ZHAS_00006389</name>
</gene>
<proteinExistence type="inferred from homology"/>
<dbReference type="Gene3D" id="2.40.30.10">
    <property type="entry name" value="Translation factors"/>
    <property type="match status" value="2"/>
</dbReference>
<sequence>MATTATTMRSSSGLSTDWLEFDRQSEPLDSWDAEEDSILTPEDEEMELDEGEGDGDAAPKLAKKKPPKLEESRSKKEHVNVVFIGHVDAGKSTIGGQIMSLTGMVDKRTLEKYEREAREKSRESWYLSWALDTNQEERDKGKTVEVGRAYFETEKKHFTILDAPGHKSFVPNMIGGAAQADLAVLVISARKGEFETGFDRGGQTREHAMLAKTAGVKHLVVLVNKMDDPTVNWDLTRYNECKDKILPYLKKLGFNPLKDLTFMPVSGITGQGLREPIDAATCPWYQGPAFIPFIDELPSLNRKTDGPFIMPIVDKYKDMGTVLMGKVESGVAKKGTCLLVMPNRTQVAVDQLWSDDEEVTSVGPGENVKIKVKGIEEEDVSPGFVLCDASNPIKTGKVFDAQVVILEHKSIICAGYSAVMHIHCAAEEITVKALICLVDKKTGDKSKTRPRFVKQDQVAIMRIECSGLICLEQFKLFPQMGRFTLRDENKTIAIGKVLKVVE</sequence>
<keyword evidence="6" id="KW-0648">Protein biosynthesis</keyword>
<keyword evidence="7" id="KW-0342">GTP-binding</keyword>
<keyword evidence="14" id="KW-1185">Reference proteome</keyword>
<evidence type="ECO:0000313" key="14">
    <source>
        <dbReference type="Proteomes" id="UP000030765"/>
    </source>
</evidence>
<dbReference type="GO" id="GO:0003924">
    <property type="term" value="F:GTPase activity"/>
    <property type="evidence" value="ECO:0007669"/>
    <property type="project" value="InterPro"/>
</dbReference>
<dbReference type="SUPFAM" id="SSF50447">
    <property type="entry name" value="Translation proteins"/>
    <property type="match status" value="1"/>
</dbReference>
<dbReference type="FunFam" id="2.40.30.10:FF:000017">
    <property type="entry name" value="Eukaryotic peptide chain release factor GTP-binding subunit"/>
    <property type="match status" value="1"/>
</dbReference>
<evidence type="ECO:0000256" key="10">
    <source>
        <dbReference type="SAM" id="MobiDB-lite"/>
    </source>
</evidence>
<evidence type="ECO:0000256" key="2">
    <source>
        <dbReference type="ARBA" id="ARBA00007249"/>
    </source>
</evidence>
<dbReference type="Pfam" id="PF03144">
    <property type="entry name" value="GTP_EFTU_D2"/>
    <property type="match status" value="1"/>
</dbReference>
<dbReference type="InterPro" id="IPR009001">
    <property type="entry name" value="Transl_elong_EF1A/Init_IF2_C"/>
</dbReference>
<dbReference type="Pfam" id="PF22594">
    <property type="entry name" value="GTP-eEF1A_C"/>
    <property type="match status" value="1"/>
</dbReference>
<dbReference type="Gene3D" id="3.40.50.300">
    <property type="entry name" value="P-loop containing nucleotide triphosphate hydrolases"/>
    <property type="match status" value="1"/>
</dbReference>
<dbReference type="AlphaFoldDB" id="A0A084VM72"/>
<dbReference type="PANTHER" id="PTHR23115">
    <property type="entry name" value="TRANSLATION FACTOR"/>
    <property type="match status" value="1"/>
</dbReference>
<dbReference type="SUPFAM" id="SSF52540">
    <property type="entry name" value="P-loop containing nucleoside triphosphate hydrolases"/>
    <property type="match status" value="1"/>
</dbReference>
<dbReference type="OMA" id="IERYEEC"/>
<dbReference type="STRING" id="74873.A0A084VM72"/>
<dbReference type="SUPFAM" id="SSF50465">
    <property type="entry name" value="EF-Tu/eEF-1alpha/eIF2-gamma C-terminal domain"/>
    <property type="match status" value="1"/>
</dbReference>
<organism evidence="12">
    <name type="scientific">Anopheles sinensis</name>
    <name type="common">Mosquito</name>
    <dbReference type="NCBI Taxonomy" id="74873"/>
    <lineage>
        <taxon>Eukaryota</taxon>
        <taxon>Metazoa</taxon>
        <taxon>Ecdysozoa</taxon>
        <taxon>Arthropoda</taxon>
        <taxon>Hexapoda</taxon>
        <taxon>Insecta</taxon>
        <taxon>Pterygota</taxon>
        <taxon>Neoptera</taxon>
        <taxon>Endopterygota</taxon>
        <taxon>Diptera</taxon>
        <taxon>Nematocera</taxon>
        <taxon>Culicoidea</taxon>
        <taxon>Culicidae</taxon>
        <taxon>Anophelinae</taxon>
        <taxon>Anopheles</taxon>
    </lineage>
</organism>
<dbReference type="Pfam" id="PF00009">
    <property type="entry name" value="GTP_EFTU"/>
    <property type="match status" value="1"/>
</dbReference>
<keyword evidence="4" id="KW-0547">Nucleotide-binding</keyword>
<dbReference type="CDD" id="cd01883">
    <property type="entry name" value="EF1_alpha"/>
    <property type="match status" value="1"/>
</dbReference>
<evidence type="ECO:0000313" key="12">
    <source>
        <dbReference type="EMBL" id="KFB39066.1"/>
    </source>
</evidence>
<evidence type="ECO:0000256" key="8">
    <source>
        <dbReference type="ARBA" id="ARBA00023161"/>
    </source>
</evidence>
<evidence type="ECO:0000256" key="9">
    <source>
        <dbReference type="ARBA" id="ARBA00049117"/>
    </source>
</evidence>
<dbReference type="PROSITE" id="PS00301">
    <property type="entry name" value="G_TR_1"/>
    <property type="match status" value="1"/>
</dbReference>
<reference evidence="13" key="2">
    <citation type="submission" date="2020-05" db="UniProtKB">
        <authorList>
            <consortium name="EnsemblMetazoa"/>
        </authorList>
    </citation>
    <scope>IDENTIFICATION</scope>
</reference>
<evidence type="ECO:0000256" key="7">
    <source>
        <dbReference type="ARBA" id="ARBA00023134"/>
    </source>
</evidence>
<dbReference type="InterPro" id="IPR054696">
    <property type="entry name" value="GTP-eEF1A_C"/>
</dbReference>
<dbReference type="GO" id="GO:0005829">
    <property type="term" value="C:cytosol"/>
    <property type="evidence" value="ECO:0007669"/>
    <property type="project" value="UniProtKB-ARBA"/>
</dbReference>
<dbReference type="CDD" id="cd04089">
    <property type="entry name" value="eRF3_II"/>
    <property type="match status" value="1"/>
</dbReference>
<dbReference type="FunFam" id="3.40.50.300:FF:000270">
    <property type="entry name" value="Eukaryotic peptide chain release factor GTP-binding subunit ERF3A"/>
    <property type="match status" value="1"/>
</dbReference>
<dbReference type="InterPro" id="IPR031157">
    <property type="entry name" value="G_TR_CS"/>
</dbReference>
<dbReference type="GO" id="GO:0003747">
    <property type="term" value="F:translation release factor activity"/>
    <property type="evidence" value="ECO:0007669"/>
    <property type="project" value="UniProtKB-ARBA"/>
</dbReference>
<feature type="compositionally biased region" description="Acidic residues" evidence="10">
    <location>
        <begin position="29"/>
        <end position="55"/>
    </location>
</feature>
<evidence type="ECO:0000256" key="6">
    <source>
        <dbReference type="ARBA" id="ARBA00022917"/>
    </source>
</evidence>
<accession>A0A084VM72</accession>
<evidence type="ECO:0000256" key="4">
    <source>
        <dbReference type="ARBA" id="ARBA00022741"/>
    </source>
</evidence>
<dbReference type="InterPro" id="IPR000795">
    <property type="entry name" value="T_Tr_GTP-bd_dom"/>
</dbReference>